<accession>A0A420ERG5</accession>
<evidence type="ECO:0000256" key="1">
    <source>
        <dbReference type="SAM" id="SignalP"/>
    </source>
</evidence>
<evidence type="ECO:0000313" key="2">
    <source>
        <dbReference type="EMBL" id="RKF23261.1"/>
    </source>
</evidence>
<dbReference type="Pfam" id="PF06347">
    <property type="entry name" value="SH3_4"/>
    <property type="match status" value="2"/>
</dbReference>
<reference evidence="2 3" key="1">
    <citation type="submission" date="2018-09" db="EMBL/GenBank/DDBJ databases">
        <title>Altererythrobacter spongiae sp. nov., isolated from a marine sponge.</title>
        <authorList>
            <person name="Zhuang L."/>
            <person name="Luo L."/>
        </authorList>
    </citation>
    <scope>NUCLEOTIDE SEQUENCE [LARGE SCALE GENOMIC DNA]</scope>
    <source>
        <strain evidence="2 3">HN-Y73</strain>
    </source>
</reference>
<feature type="chain" id="PRO_5019532279" description="SH3b domain-containing protein" evidence="1">
    <location>
        <begin position="25"/>
        <end position="159"/>
    </location>
</feature>
<sequence>MSRLSRLFMSIAALSAVSGPASLAAQDREVPYWASLRADKVNMRVGPSESYRIDWVYHRKQLPIKVVRLKEGWRLVRDPDGAQGWIVARLLNPERSALVTGDGLAAMREEANGHSALRWNIEPGNVGKLGDCRAGWCYMDIGGHRGWMEEKRLWGAGAP</sequence>
<dbReference type="Gene3D" id="2.30.30.40">
    <property type="entry name" value="SH3 Domains"/>
    <property type="match status" value="1"/>
</dbReference>
<comment type="caution">
    <text evidence="2">The sequence shown here is derived from an EMBL/GenBank/DDBJ whole genome shotgun (WGS) entry which is preliminary data.</text>
</comment>
<organism evidence="2 3">
    <name type="scientific">Altericroceibacterium spongiae</name>
    <dbReference type="NCBI Taxonomy" id="2320269"/>
    <lineage>
        <taxon>Bacteria</taxon>
        <taxon>Pseudomonadati</taxon>
        <taxon>Pseudomonadota</taxon>
        <taxon>Alphaproteobacteria</taxon>
        <taxon>Sphingomonadales</taxon>
        <taxon>Erythrobacteraceae</taxon>
        <taxon>Altericroceibacterium</taxon>
    </lineage>
</organism>
<dbReference type="OrthoDB" id="9810773at2"/>
<dbReference type="Proteomes" id="UP000284395">
    <property type="component" value="Unassembled WGS sequence"/>
</dbReference>
<proteinExistence type="predicted"/>
<protein>
    <recommendedName>
        <fullName evidence="4">SH3b domain-containing protein</fullName>
    </recommendedName>
</protein>
<evidence type="ECO:0000313" key="3">
    <source>
        <dbReference type="Proteomes" id="UP000284395"/>
    </source>
</evidence>
<keyword evidence="1" id="KW-0732">Signal</keyword>
<dbReference type="RefSeq" id="WP_120323165.1">
    <property type="nucleotide sequence ID" value="NZ_RAPF01000001.1"/>
</dbReference>
<keyword evidence="3" id="KW-1185">Reference proteome</keyword>
<evidence type="ECO:0008006" key="4">
    <source>
        <dbReference type="Google" id="ProtNLM"/>
    </source>
</evidence>
<name>A0A420ERG5_9SPHN</name>
<gene>
    <name evidence="2" type="ORF">D6851_01930</name>
</gene>
<dbReference type="AlphaFoldDB" id="A0A420ERG5"/>
<dbReference type="EMBL" id="RAPF01000001">
    <property type="protein sequence ID" value="RKF23261.1"/>
    <property type="molecule type" value="Genomic_DNA"/>
</dbReference>
<dbReference type="InterPro" id="IPR010466">
    <property type="entry name" value="DUF1058"/>
</dbReference>
<feature type="signal peptide" evidence="1">
    <location>
        <begin position="1"/>
        <end position="24"/>
    </location>
</feature>